<evidence type="ECO:0000256" key="1">
    <source>
        <dbReference type="ARBA" id="ARBA00022729"/>
    </source>
</evidence>
<sequence length="540" mass="58300">MPHHSSLRDGANVPLGHAAPPFEGPDGDVSPTALLNAYWDAVADYAELCTTSPENGMRLATEAFRRGIRQSRSLRTRGWRRLPWLPLLLAAVRKTAADWHVHRHGDRLNPDLRLWLGSAQAARYAVPRREQPLALRGLRDLPEADGALLWSVEVESRSVEGVARELGCDTLTAAEEIDRVRHAYRERCRRNHVESLTDAECVAYAKLLDAATRSPDAPSPTDLWDHLAGCVRCREASACLYLDGGGLPGALAGGVLGWGGYPYLERRRMLAAQTPDAQQTRSTATPDAVRPRLWQRLLDRFDLPWLRRLRRGGGAHSARAARRRARTRTTVALSAAAVVLLAGVVALTSTGTSHDRGGAAPREPAASLPAGVPPGTVPGSATAEPPEDNKEGKDKDGEDKDHKKPDPSRSRHPSSPGNDSGYNSGHQPEDLPEPAARPSCTAEFEVVHSWPGGFEAEVDVTSHKALDTWRVSWTFPGSQEISHLWDGKFSQHGDEVTVTPKGYNARVKAGGTISFGFTADTEAGAGAPRSLSLGGSPCSS</sequence>
<dbReference type="Gene3D" id="2.60.40.290">
    <property type="match status" value="1"/>
</dbReference>
<dbReference type="InterPro" id="IPR008965">
    <property type="entry name" value="CBM2/CBM3_carb-bd_dom_sf"/>
</dbReference>
<organism evidence="6 7">
    <name type="scientific">Streptomyces coffeae</name>
    <dbReference type="NCBI Taxonomy" id="621382"/>
    <lineage>
        <taxon>Bacteria</taxon>
        <taxon>Bacillati</taxon>
        <taxon>Actinomycetota</taxon>
        <taxon>Actinomycetes</taxon>
        <taxon>Kitasatosporales</taxon>
        <taxon>Streptomycetaceae</taxon>
        <taxon>Streptomyces</taxon>
    </lineage>
</organism>
<dbReference type="SMART" id="SM00637">
    <property type="entry name" value="CBD_II"/>
    <property type="match status" value="1"/>
</dbReference>
<dbReference type="SUPFAM" id="SSF49384">
    <property type="entry name" value="Carbohydrate-binding domain"/>
    <property type="match status" value="1"/>
</dbReference>
<feature type="domain" description="CBM2" evidence="5">
    <location>
        <begin position="433"/>
        <end position="540"/>
    </location>
</feature>
<evidence type="ECO:0000313" key="7">
    <source>
        <dbReference type="Proteomes" id="UP000634229"/>
    </source>
</evidence>
<keyword evidence="1" id="KW-0732">Signal</keyword>
<dbReference type="RefSeq" id="WP_201871976.1">
    <property type="nucleotide sequence ID" value="NZ_JAERRF010000003.1"/>
</dbReference>
<keyword evidence="4" id="KW-0812">Transmembrane</keyword>
<name>A0ABS1N8C1_9ACTN</name>
<gene>
    <name evidence="6" type="ORF">JK363_05445</name>
</gene>
<dbReference type="PROSITE" id="PS51173">
    <property type="entry name" value="CBM2"/>
    <property type="match status" value="1"/>
</dbReference>
<feature type="compositionally biased region" description="Polar residues" evidence="3">
    <location>
        <begin position="417"/>
        <end position="426"/>
    </location>
</feature>
<feature type="region of interest" description="Disordered" evidence="3">
    <location>
        <begin position="350"/>
        <end position="440"/>
    </location>
</feature>
<feature type="region of interest" description="Disordered" evidence="3">
    <location>
        <begin position="1"/>
        <end position="26"/>
    </location>
</feature>
<keyword evidence="7" id="KW-1185">Reference proteome</keyword>
<evidence type="ECO:0000259" key="5">
    <source>
        <dbReference type="PROSITE" id="PS51173"/>
    </source>
</evidence>
<dbReference type="Pfam" id="PF00553">
    <property type="entry name" value="CBM_2"/>
    <property type="match status" value="1"/>
</dbReference>
<keyword evidence="4" id="KW-1133">Transmembrane helix</keyword>
<accession>A0ABS1N8C1</accession>
<feature type="transmembrane region" description="Helical" evidence="4">
    <location>
        <begin position="329"/>
        <end position="347"/>
    </location>
</feature>
<evidence type="ECO:0000256" key="4">
    <source>
        <dbReference type="SAM" id="Phobius"/>
    </source>
</evidence>
<dbReference type="InterPro" id="IPR012291">
    <property type="entry name" value="CBM2_carb-bd_dom_sf"/>
</dbReference>
<evidence type="ECO:0000256" key="3">
    <source>
        <dbReference type="SAM" id="MobiDB-lite"/>
    </source>
</evidence>
<comment type="caution">
    <text evidence="6">The sequence shown here is derived from an EMBL/GenBank/DDBJ whole genome shotgun (WGS) entry which is preliminary data.</text>
</comment>
<dbReference type="EMBL" id="JAERRF010000003">
    <property type="protein sequence ID" value="MBL1096116.1"/>
    <property type="molecule type" value="Genomic_DNA"/>
</dbReference>
<reference evidence="6 7" key="1">
    <citation type="submission" date="2021-01" db="EMBL/GenBank/DDBJ databases">
        <title>WGS of actinomycetes isolated from Thailand.</title>
        <authorList>
            <person name="Thawai C."/>
        </authorList>
    </citation>
    <scope>NUCLEOTIDE SEQUENCE [LARGE SCALE GENOMIC DNA]</scope>
    <source>
        <strain evidence="6 7">CA1R205</strain>
    </source>
</reference>
<keyword evidence="4" id="KW-0472">Membrane</keyword>
<dbReference type="InterPro" id="IPR001919">
    <property type="entry name" value="CBD2"/>
</dbReference>
<evidence type="ECO:0000313" key="6">
    <source>
        <dbReference type="EMBL" id="MBL1096116.1"/>
    </source>
</evidence>
<evidence type="ECO:0000256" key="2">
    <source>
        <dbReference type="ARBA" id="ARBA00023326"/>
    </source>
</evidence>
<dbReference type="Proteomes" id="UP000634229">
    <property type="component" value="Unassembled WGS sequence"/>
</dbReference>
<protein>
    <submittedName>
        <fullName evidence="6">Cellulose binding domain-containing protein</fullName>
    </submittedName>
</protein>
<keyword evidence="2" id="KW-0119">Carbohydrate metabolism</keyword>
<feature type="compositionally biased region" description="Basic and acidic residues" evidence="3">
    <location>
        <begin position="387"/>
        <end position="409"/>
    </location>
</feature>
<proteinExistence type="predicted"/>
<keyword evidence="2" id="KW-0624">Polysaccharide degradation</keyword>